<comment type="caution">
    <text evidence="3">The sequence shown here is derived from an EMBL/GenBank/DDBJ whole genome shotgun (WGS) entry which is preliminary data.</text>
</comment>
<dbReference type="Pfam" id="PF01381">
    <property type="entry name" value="HTH_3"/>
    <property type="match status" value="1"/>
</dbReference>
<dbReference type="RefSeq" id="WP_143821613.1">
    <property type="nucleotide sequence ID" value="NZ_MUXU01000111.1"/>
</dbReference>
<dbReference type="EMBL" id="MUXU01000111">
    <property type="protein sequence ID" value="OOR85925.1"/>
    <property type="molecule type" value="Genomic_DNA"/>
</dbReference>
<gene>
    <name evidence="3" type="ORF">B0181_11785</name>
</gene>
<name>A0A1S9ZQW3_9GAMM</name>
<evidence type="ECO:0000256" key="1">
    <source>
        <dbReference type="ARBA" id="ARBA00023125"/>
    </source>
</evidence>
<evidence type="ECO:0000259" key="2">
    <source>
        <dbReference type="PROSITE" id="PS50943"/>
    </source>
</evidence>
<accession>A0A1S9ZQW3</accession>
<dbReference type="PROSITE" id="PS50943">
    <property type="entry name" value="HTH_CROC1"/>
    <property type="match status" value="1"/>
</dbReference>
<protein>
    <submittedName>
        <fullName evidence="3">Addiction module antidote protein, HigA family</fullName>
    </submittedName>
</protein>
<evidence type="ECO:0000313" key="4">
    <source>
        <dbReference type="Proteomes" id="UP000190435"/>
    </source>
</evidence>
<evidence type="ECO:0000313" key="3">
    <source>
        <dbReference type="EMBL" id="OOR85925.1"/>
    </source>
</evidence>
<dbReference type="InterPro" id="IPR013430">
    <property type="entry name" value="Toxin_antidote_HigA"/>
</dbReference>
<dbReference type="CDD" id="cd00093">
    <property type="entry name" value="HTH_XRE"/>
    <property type="match status" value="1"/>
</dbReference>
<sequence length="93" mass="10353">PVHPGEILREEYLVPLNMSANALANALGVTPARINEIVRERRGITADTALRLARYFGGDAQTWLNLQATYELKLAEESMSDTLAGIHPYQMAW</sequence>
<dbReference type="SUPFAM" id="SSF47413">
    <property type="entry name" value="lambda repressor-like DNA-binding domains"/>
    <property type="match status" value="1"/>
</dbReference>
<dbReference type="NCBIfam" id="TIGR02607">
    <property type="entry name" value="antidote_HigA"/>
    <property type="match status" value="1"/>
</dbReference>
<organism evidence="3 4">
    <name type="scientific">Moraxella caviae</name>
    <dbReference type="NCBI Taxonomy" id="34060"/>
    <lineage>
        <taxon>Bacteria</taxon>
        <taxon>Pseudomonadati</taxon>
        <taxon>Pseudomonadota</taxon>
        <taxon>Gammaproteobacteria</taxon>
        <taxon>Moraxellales</taxon>
        <taxon>Moraxellaceae</taxon>
        <taxon>Moraxella</taxon>
    </lineage>
</organism>
<feature type="domain" description="HTH cro/C1-type" evidence="2">
    <location>
        <begin position="16"/>
        <end position="63"/>
    </location>
</feature>
<dbReference type="InterPro" id="IPR010982">
    <property type="entry name" value="Lambda_DNA-bd_dom_sf"/>
</dbReference>
<dbReference type="PANTHER" id="PTHR36924">
    <property type="entry name" value="ANTITOXIN HIGA-1"/>
    <property type="match status" value="1"/>
</dbReference>
<dbReference type="SMART" id="SM00530">
    <property type="entry name" value="HTH_XRE"/>
    <property type="match status" value="1"/>
</dbReference>
<dbReference type="PANTHER" id="PTHR36924:SF1">
    <property type="entry name" value="ANTITOXIN HIGA-1"/>
    <property type="match status" value="1"/>
</dbReference>
<keyword evidence="1" id="KW-0238">DNA-binding</keyword>
<dbReference type="AlphaFoldDB" id="A0A1S9ZQW3"/>
<dbReference type="Gene3D" id="1.10.260.40">
    <property type="entry name" value="lambda repressor-like DNA-binding domains"/>
    <property type="match status" value="1"/>
</dbReference>
<dbReference type="GO" id="GO:0003677">
    <property type="term" value="F:DNA binding"/>
    <property type="evidence" value="ECO:0007669"/>
    <property type="project" value="UniProtKB-KW"/>
</dbReference>
<dbReference type="InterPro" id="IPR001387">
    <property type="entry name" value="Cro/C1-type_HTH"/>
</dbReference>
<keyword evidence="4" id="KW-1185">Reference proteome</keyword>
<dbReference type="Proteomes" id="UP000190435">
    <property type="component" value="Unassembled WGS sequence"/>
</dbReference>
<feature type="non-terminal residue" evidence="3">
    <location>
        <position position="1"/>
    </location>
</feature>
<proteinExistence type="predicted"/>
<reference evidence="3 4" key="1">
    <citation type="submission" date="2017-02" db="EMBL/GenBank/DDBJ databases">
        <title>Draft genome sequence of Moraxella caviae CCUG 355 type strain.</title>
        <authorList>
            <person name="Engstrom-Jakobsson H."/>
            <person name="Salva-Serra F."/>
            <person name="Thorell K."/>
            <person name="Gonzales-Siles L."/>
            <person name="Karlsson R."/>
            <person name="Boulund F."/>
            <person name="Engstrand L."/>
            <person name="Moore E."/>
        </authorList>
    </citation>
    <scope>NUCLEOTIDE SEQUENCE [LARGE SCALE GENOMIC DNA]</scope>
    <source>
        <strain evidence="3 4">CCUG 355</strain>
    </source>
</reference>